<dbReference type="NCBIfam" id="NF004741">
    <property type="entry name" value="PRK06076.1-2"/>
    <property type="match status" value="1"/>
</dbReference>
<dbReference type="InterPro" id="IPR018086">
    <property type="entry name" value="NADH_UbQ_OxRdtase_su1_CS"/>
</dbReference>
<dbReference type="PANTHER" id="PTHR11432">
    <property type="entry name" value="NADH DEHYDROGENASE SUBUNIT 1"/>
    <property type="match status" value="1"/>
</dbReference>
<reference evidence="10" key="1">
    <citation type="journal article" date="2020" name="Genome Biol.">
        <title>Mitochondrial genome evolution of placozoans: gene rearrangements and repeat expansions.</title>
        <authorList>
            <person name="Miyazawa H."/>
            <person name="Osigus H.J."/>
            <person name="Rolfes S."/>
            <person name="Kamm K."/>
            <person name="Schierwater B."/>
            <person name="Nakano H."/>
        </authorList>
    </citation>
    <scope>NUCLEOTIDE SEQUENCE</scope>
    <source>
        <strain evidence="10">SKN_2</strain>
    </source>
</reference>
<dbReference type="PROSITE" id="PS00668">
    <property type="entry name" value="COMPLEX1_ND1_2"/>
    <property type="match status" value="1"/>
</dbReference>
<proteinExistence type="inferred from homology"/>
<feature type="transmembrane region" description="Helical" evidence="9">
    <location>
        <begin position="318"/>
        <end position="339"/>
    </location>
</feature>
<dbReference type="EC" id="7.1.1.2" evidence="8"/>
<evidence type="ECO:0000256" key="8">
    <source>
        <dbReference type="RuleBase" id="RU000473"/>
    </source>
</evidence>
<dbReference type="GO" id="GO:0003954">
    <property type="term" value="F:NADH dehydrogenase activity"/>
    <property type="evidence" value="ECO:0007669"/>
    <property type="project" value="TreeGrafter"/>
</dbReference>
<keyword evidence="6 9" id="KW-0472">Membrane</keyword>
<dbReference type="Pfam" id="PF00146">
    <property type="entry name" value="NADHdh"/>
    <property type="match status" value="1"/>
</dbReference>
<comment type="similarity">
    <text evidence="2 7">Belongs to the complex I subunit 1 family.</text>
</comment>
<dbReference type="GO" id="GO:0009060">
    <property type="term" value="P:aerobic respiration"/>
    <property type="evidence" value="ECO:0007669"/>
    <property type="project" value="TreeGrafter"/>
</dbReference>
<evidence type="ECO:0000313" key="10">
    <source>
        <dbReference type="EMBL" id="BBI37421.1"/>
    </source>
</evidence>
<feature type="transmembrane region" description="Helical" evidence="9">
    <location>
        <begin position="151"/>
        <end position="169"/>
    </location>
</feature>
<evidence type="ECO:0000256" key="4">
    <source>
        <dbReference type="ARBA" id="ARBA00022692"/>
    </source>
</evidence>
<dbReference type="EMBL" id="LC460470">
    <property type="protein sequence ID" value="BBI37421.1"/>
    <property type="molecule type" value="Genomic_DNA"/>
</dbReference>
<evidence type="ECO:0000256" key="2">
    <source>
        <dbReference type="ARBA" id="ARBA00010535"/>
    </source>
</evidence>
<keyword evidence="5 9" id="KW-1133">Transmembrane helix</keyword>
<dbReference type="HAMAP" id="MF_01350">
    <property type="entry name" value="NDH1_NuoH"/>
    <property type="match status" value="1"/>
</dbReference>
<feature type="transmembrane region" description="Helical" evidence="9">
    <location>
        <begin position="111"/>
        <end position="130"/>
    </location>
</feature>
<evidence type="ECO:0000256" key="5">
    <source>
        <dbReference type="ARBA" id="ARBA00022989"/>
    </source>
</evidence>
<feature type="transmembrane region" description="Helical" evidence="9">
    <location>
        <begin position="181"/>
        <end position="200"/>
    </location>
</feature>
<keyword evidence="8 10" id="KW-0496">Mitochondrion</keyword>
<gene>
    <name evidence="10" type="primary">NAD1</name>
</gene>
<keyword evidence="4 7" id="KW-0812">Transmembrane</keyword>
<dbReference type="PROSITE" id="PS00667">
    <property type="entry name" value="COMPLEX1_ND1_1"/>
    <property type="match status" value="1"/>
</dbReference>
<keyword evidence="7" id="KW-0520">NAD</keyword>
<dbReference type="InterPro" id="IPR001694">
    <property type="entry name" value="NADH_UbQ_OxRdtase_su1/FPO"/>
</dbReference>
<dbReference type="GO" id="GO:0008137">
    <property type="term" value="F:NADH dehydrogenase (ubiquinone) activity"/>
    <property type="evidence" value="ECO:0007669"/>
    <property type="project" value="UniProtKB-EC"/>
</dbReference>
<protein>
    <recommendedName>
        <fullName evidence="3 8">NADH-ubiquinone oxidoreductase chain 1</fullName>
        <ecNumber evidence="8">7.1.1.2</ecNumber>
    </recommendedName>
</protein>
<feature type="transmembrane region" description="Helical" evidence="9">
    <location>
        <begin position="6"/>
        <end position="29"/>
    </location>
</feature>
<evidence type="ECO:0000256" key="7">
    <source>
        <dbReference type="RuleBase" id="RU000471"/>
    </source>
</evidence>
<dbReference type="AlphaFoldDB" id="A0A7I6N634"/>
<evidence type="ECO:0000256" key="6">
    <source>
        <dbReference type="ARBA" id="ARBA00023136"/>
    </source>
</evidence>
<dbReference type="GO" id="GO:0005743">
    <property type="term" value="C:mitochondrial inner membrane"/>
    <property type="evidence" value="ECO:0007669"/>
    <property type="project" value="UniProtKB-SubCell"/>
</dbReference>
<feature type="transmembrane region" description="Helical" evidence="9">
    <location>
        <begin position="76"/>
        <end position="96"/>
    </location>
</feature>
<name>A0A7I6N634_9METZ</name>
<organism evidence="10">
    <name type="scientific">Placozoa sp. H17 HM-2017</name>
    <dbReference type="NCBI Taxonomy" id="2017600"/>
    <lineage>
        <taxon>Eukaryota</taxon>
        <taxon>Metazoa</taxon>
        <taxon>Placozoa</taxon>
    </lineage>
</organism>
<sequence length="343" mass="37662">MTINSYITVTIKLLIIFVPLLLSVAYLTLAERKVLGLMQNRKGPAIVGPWGLVQPIADGVKLLTKELIIPSQANKFMYYIAPIISFTLAILAWAIVTMDQGVLLSDLDIGVLYFFAISSLSVYAILLSGWASNSRYPFLGAIRCAAQMISYEVAIGLIIISVILCVGSLNISEIVLSQKSVWLIIPLFPAAIMFMVASLAETARAPFDLTEGESELVSGFNVEYSSLSFALFFLAEYSNIILMSCMMTIFFLGGWLSPLGDPLDPIAWFLAPTGALSGGSAVWFFTKSSIFILFFLWSRASFPRIRYDQLMKLLWKTYLPLSLGLVVLTAGILIGFNGVPPPY</sequence>
<comment type="catalytic activity">
    <reaction evidence="8">
        <text>a ubiquinone + NADH + 5 H(+)(in) = a ubiquinol + NAD(+) + 4 H(+)(out)</text>
        <dbReference type="Rhea" id="RHEA:29091"/>
        <dbReference type="Rhea" id="RHEA-COMP:9565"/>
        <dbReference type="Rhea" id="RHEA-COMP:9566"/>
        <dbReference type="ChEBI" id="CHEBI:15378"/>
        <dbReference type="ChEBI" id="CHEBI:16389"/>
        <dbReference type="ChEBI" id="CHEBI:17976"/>
        <dbReference type="ChEBI" id="CHEBI:57540"/>
        <dbReference type="ChEBI" id="CHEBI:57945"/>
        <dbReference type="EC" id="7.1.1.2"/>
    </reaction>
</comment>
<evidence type="ECO:0000256" key="3">
    <source>
        <dbReference type="ARBA" id="ARBA00021009"/>
    </source>
</evidence>
<feature type="transmembrane region" description="Helical" evidence="9">
    <location>
        <begin position="229"/>
        <end position="256"/>
    </location>
</feature>
<evidence type="ECO:0000256" key="9">
    <source>
        <dbReference type="SAM" id="Phobius"/>
    </source>
</evidence>
<feature type="transmembrane region" description="Helical" evidence="9">
    <location>
        <begin position="276"/>
        <end position="297"/>
    </location>
</feature>
<dbReference type="PANTHER" id="PTHR11432:SF3">
    <property type="entry name" value="NADH-UBIQUINONE OXIDOREDUCTASE CHAIN 1"/>
    <property type="match status" value="1"/>
</dbReference>
<evidence type="ECO:0000256" key="1">
    <source>
        <dbReference type="ARBA" id="ARBA00004141"/>
    </source>
</evidence>
<comment type="subcellular location">
    <subcellularLocation>
        <location evidence="1">Membrane</location>
        <topology evidence="1">Multi-pass membrane protein</topology>
    </subcellularLocation>
    <subcellularLocation>
        <location evidence="7">Mitochondrion inner membrane</location>
        <topology evidence="7">Multi-pass membrane protein</topology>
    </subcellularLocation>
</comment>
<accession>A0A7I6N634</accession>
<keyword evidence="8" id="KW-0830">Ubiquinone</keyword>
<geneLocation type="mitochondrion" evidence="10"/>